<dbReference type="PANTHER" id="PTHR42707">
    <property type="entry name" value="ACYL-COA DEHYDROGENASE"/>
    <property type="match status" value="1"/>
</dbReference>
<accession>A0ABX5KRD8</accession>
<dbReference type="InterPro" id="IPR036250">
    <property type="entry name" value="AcylCo_DH-like_C"/>
</dbReference>
<dbReference type="InterPro" id="IPR009100">
    <property type="entry name" value="AcylCoA_DH/oxidase_NM_dom_sf"/>
</dbReference>
<feature type="region of interest" description="Disordered" evidence="5">
    <location>
        <begin position="1"/>
        <end position="22"/>
    </location>
</feature>
<dbReference type="RefSeq" id="WP_116610824.1">
    <property type="nucleotide sequence ID" value="NZ_QEOB01000005.1"/>
</dbReference>
<dbReference type="InterPro" id="IPR006091">
    <property type="entry name" value="Acyl-CoA_Oxase/DH_mid-dom"/>
</dbReference>
<keyword evidence="3" id="KW-0285">Flavoprotein</keyword>
<feature type="compositionally biased region" description="Low complexity" evidence="5">
    <location>
        <begin position="1"/>
        <end position="17"/>
    </location>
</feature>
<evidence type="ECO:0000313" key="10">
    <source>
        <dbReference type="Proteomes" id="UP000245712"/>
    </source>
</evidence>
<evidence type="ECO:0000256" key="3">
    <source>
        <dbReference type="ARBA" id="ARBA00022630"/>
    </source>
</evidence>
<evidence type="ECO:0000259" key="7">
    <source>
        <dbReference type="Pfam" id="PF02770"/>
    </source>
</evidence>
<feature type="domain" description="Acyl-CoA dehydrogenase/oxidase C-terminal" evidence="6">
    <location>
        <begin position="300"/>
        <end position="456"/>
    </location>
</feature>
<dbReference type="InterPro" id="IPR041504">
    <property type="entry name" value="AidB_N"/>
</dbReference>
<evidence type="ECO:0000259" key="6">
    <source>
        <dbReference type="Pfam" id="PF00441"/>
    </source>
</evidence>
<keyword evidence="4" id="KW-0274">FAD</keyword>
<dbReference type="InterPro" id="IPR009075">
    <property type="entry name" value="AcylCo_DH/oxidase_C"/>
</dbReference>
<organism evidence="9 10">
    <name type="scientific">Paraburkholderia unamae</name>
    <dbReference type="NCBI Taxonomy" id="219649"/>
    <lineage>
        <taxon>Bacteria</taxon>
        <taxon>Pseudomonadati</taxon>
        <taxon>Pseudomonadota</taxon>
        <taxon>Betaproteobacteria</taxon>
        <taxon>Burkholderiales</taxon>
        <taxon>Burkholderiaceae</taxon>
        <taxon>Paraburkholderia</taxon>
    </lineage>
</organism>
<keyword evidence="10" id="KW-1185">Reference proteome</keyword>
<feature type="domain" description="Acyl-CoA oxidase/dehydrogenase middle" evidence="7">
    <location>
        <begin position="186"/>
        <end position="289"/>
    </location>
</feature>
<dbReference type="InterPro" id="IPR052904">
    <property type="entry name" value="Acyl-CoA_dehydrogenase-like"/>
</dbReference>
<comment type="cofactor">
    <cofactor evidence="1">
        <name>FAD</name>
        <dbReference type="ChEBI" id="CHEBI:57692"/>
    </cofactor>
</comment>
<evidence type="ECO:0000313" key="9">
    <source>
        <dbReference type="EMBL" id="PVX84234.1"/>
    </source>
</evidence>
<dbReference type="Proteomes" id="UP000245712">
    <property type="component" value="Unassembled WGS sequence"/>
</dbReference>
<dbReference type="PROSITE" id="PS00073">
    <property type="entry name" value="ACYL_COA_DH_2"/>
    <property type="match status" value="1"/>
</dbReference>
<dbReference type="Gene3D" id="2.40.110.20">
    <property type="match status" value="1"/>
</dbReference>
<dbReference type="EMBL" id="QEOB01000005">
    <property type="protein sequence ID" value="PVX84234.1"/>
    <property type="molecule type" value="Genomic_DNA"/>
</dbReference>
<comment type="caution">
    <text evidence="9">The sequence shown here is derived from an EMBL/GenBank/DDBJ whole genome shotgun (WGS) entry which is preliminary data.</text>
</comment>
<name>A0ABX5KRD8_9BURK</name>
<evidence type="ECO:0000256" key="2">
    <source>
        <dbReference type="ARBA" id="ARBA00009347"/>
    </source>
</evidence>
<protein>
    <submittedName>
        <fullName evidence="9">Alkylation response protein AidB-like acyl-CoA dehydrogenase</fullName>
    </submittedName>
</protein>
<evidence type="ECO:0000256" key="4">
    <source>
        <dbReference type="ARBA" id="ARBA00022827"/>
    </source>
</evidence>
<reference evidence="9 10" key="1">
    <citation type="submission" date="2018-05" db="EMBL/GenBank/DDBJ databases">
        <title>Genomic Encyclopedia of Type Strains, Phase IV (KMG-V): Genome sequencing to study the core and pangenomes of soil and plant-associated prokaryotes.</title>
        <authorList>
            <person name="Whitman W."/>
        </authorList>
    </citation>
    <scope>NUCLEOTIDE SEQUENCE [LARGE SCALE GENOMIC DNA]</scope>
    <source>
        <strain evidence="9 10">SCZa-39</strain>
    </source>
</reference>
<proteinExistence type="inferred from homology"/>
<gene>
    <name evidence="9" type="ORF">C7402_10573</name>
</gene>
<dbReference type="Gene3D" id="6.10.250.600">
    <property type="match status" value="1"/>
</dbReference>
<dbReference type="Gene3D" id="1.20.140.10">
    <property type="entry name" value="Butyryl-CoA Dehydrogenase, subunit A, domain 3"/>
    <property type="match status" value="1"/>
</dbReference>
<comment type="similarity">
    <text evidence="2">Belongs to the acyl-CoA dehydrogenase family.</text>
</comment>
<dbReference type="Pfam" id="PF02770">
    <property type="entry name" value="Acyl-CoA_dh_M"/>
    <property type="match status" value="1"/>
</dbReference>
<dbReference type="Pfam" id="PF18158">
    <property type="entry name" value="AidB_N"/>
    <property type="match status" value="1"/>
</dbReference>
<evidence type="ECO:0000256" key="5">
    <source>
        <dbReference type="SAM" id="MobiDB-lite"/>
    </source>
</evidence>
<feature type="domain" description="Adaptive response protein AidB N-terminal" evidence="8">
    <location>
        <begin position="24"/>
        <end position="180"/>
    </location>
</feature>
<dbReference type="InterPro" id="IPR006089">
    <property type="entry name" value="Acyl-CoA_DH_CS"/>
</dbReference>
<evidence type="ECO:0000259" key="8">
    <source>
        <dbReference type="Pfam" id="PF18158"/>
    </source>
</evidence>
<dbReference type="PANTHER" id="PTHR42707:SF2">
    <property type="entry name" value="ACD11 DEHYDROGENASE"/>
    <property type="match status" value="1"/>
</dbReference>
<evidence type="ECO:0000256" key="1">
    <source>
        <dbReference type="ARBA" id="ARBA00001974"/>
    </source>
</evidence>
<sequence>MSDRPAFATAPTQATPASGASNIPDSRGINFYTSDPGFAPLLRSYLGDAAFHAIEAQLDSLGQRASDELDALALVADKHPPTLEQRTRSGEAIQRIDKHPDYVALERVAYAELGLAAMSHRENAPAPLVKYALTYLFVQAEFGLCCPVSMTDSLTRTLRRFGTPELIARYLPMLASQDFDTLFQGAMFMTEQAAGSDVARIATRATREPGANGEDAWRLYGDKWFCSNADADLAMVLARPDDAPPGIKGLALFLLPKTLPDGTRNSYRIVRLKDKLGSRSMASGEIVLEGAQAYLIGEVGRGFHQMADMINMSRLSNGVRAAGLMRRALTEALHVARNREAFGRKLVEMPLMQRQLLKMMLPAEQARSMFMRIATLLARADRGDELAAKCVRILTPLIKFRACRDARRVTGDAMEVRGGVGYIEEWSDPRLVRDAHLGSIWEGTSNIVALDVARAAKREGALEALTHYVHAELAESGLSEASAASPASAALLRDVFDRAGAALVSVAECGRDESVRQAASALYHATTAAFMACEAAQVSRGATAGGDYRRLALAHLIVRHKLLPHDPLALDERDANATTLRALVEEQPLPLADALQLLPAR</sequence>
<dbReference type="SUPFAM" id="SSF56645">
    <property type="entry name" value="Acyl-CoA dehydrogenase NM domain-like"/>
    <property type="match status" value="1"/>
</dbReference>
<dbReference type="SUPFAM" id="SSF47203">
    <property type="entry name" value="Acyl-CoA dehydrogenase C-terminal domain-like"/>
    <property type="match status" value="1"/>
</dbReference>
<dbReference type="Pfam" id="PF00441">
    <property type="entry name" value="Acyl-CoA_dh_1"/>
    <property type="match status" value="1"/>
</dbReference>